<keyword evidence="2 7" id="KW-0812">Transmembrane</keyword>
<keyword evidence="9" id="KW-1185">Reference proteome</keyword>
<dbReference type="RefSeq" id="WP_136854337.1">
    <property type="nucleotide sequence ID" value="NZ_SWCI01000015.1"/>
</dbReference>
<keyword evidence="4 7" id="KW-0472">Membrane</keyword>
<dbReference type="AlphaFoldDB" id="A0A4V5NXR7"/>
<dbReference type="PANTHER" id="PTHR38766">
    <property type="entry name" value="FLAGELLAR PROTEIN FLIO"/>
    <property type="match status" value="1"/>
</dbReference>
<keyword evidence="1 7" id="KW-1003">Cell membrane</keyword>
<dbReference type="GO" id="GO:0044781">
    <property type="term" value="P:bacterial-type flagellum organization"/>
    <property type="evidence" value="ECO:0007669"/>
    <property type="project" value="UniProtKB-UniRule"/>
</dbReference>
<comment type="subcellular location">
    <subcellularLocation>
        <location evidence="7">Cell membrane</location>
    </subcellularLocation>
    <subcellularLocation>
        <location evidence="7">Bacterial flagellum basal body</location>
    </subcellularLocation>
</comment>
<evidence type="ECO:0000256" key="4">
    <source>
        <dbReference type="ARBA" id="ARBA00023136"/>
    </source>
</evidence>
<dbReference type="Proteomes" id="UP000305674">
    <property type="component" value="Unassembled WGS sequence"/>
</dbReference>
<dbReference type="Pfam" id="PF04347">
    <property type="entry name" value="FliO"/>
    <property type="match status" value="1"/>
</dbReference>
<sequence>MRYTLLPLLWLSLPLAAEPISSGEQLATTIATLVGVVALILVLALAARKMNLPTKLVGKIRLIASLPLGTKERVAVIQVGEQQYLIGVSGGGIQLLDKLESPIEGPQGGEFAKVLAKVGREPKS</sequence>
<evidence type="ECO:0000313" key="9">
    <source>
        <dbReference type="Proteomes" id="UP000305674"/>
    </source>
</evidence>
<evidence type="ECO:0000256" key="1">
    <source>
        <dbReference type="ARBA" id="ARBA00022475"/>
    </source>
</evidence>
<evidence type="ECO:0000256" key="7">
    <source>
        <dbReference type="RuleBase" id="RU362064"/>
    </source>
</evidence>
<keyword evidence="3 7" id="KW-1133">Transmembrane helix</keyword>
<keyword evidence="5 7" id="KW-0975">Bacterial flagellum</keyword>
<keyword evidence="8" id="KW-0282">Flagellum</keyword>
<dbReference type="InterPro" id="IPR022781">
    <property type="entry name" value="Flagellar_biosynth_FliO"/>
</dbReference>
<dbReference type="OrthoDB" id="9342590at2"/>
<evidence type="ECO:0000256" key="2">
    <source>
        <dbReference type="ARBA" id="ARBA00022692"/>
    </source>
</evidence>
<keyword evidence="8" id="KW-0969">Cilium</keyword>
<name>A0A4V5NXR7_9GAMM</name>
<dbReference type="GO" id="GO:0009425">
    <property type="term" value="C:bacterial-type flagellum basal body"/>
    <property type="evidence" value="ECO:0007669"/>
    <property type="project" value="UniProtKB-SubCell"/>
</dbReference>
<dbReference type="EMBL" id="SWCI01000015">
    <property type="protein sequence ID" value="TKB47233.1"/>
    <property type="molecule type" value="Genomic_DNA"/>
</dbReference>
<evidence type="ECO:0000256" key="6">
    <source>
        <dbReference type="ARBA" id="ARBA00037937"/>
    </source>
</evidence>
<comment type="similarity">
    <text evidence="6 7">Belongs to the FliO/MopB family.</text>
</comment>
<dbReference type="NCBIfam" id="TIGR03500">
    <property type="entry name" value="FliO_TIGR"/>
    <property type="match status" value="1"/>
</dbReference>
<keyword evidence="8" id="KW-0966">Cell projection</keyword>
<gene>
    <name evidence="8" type="primary">fliO</name>
    <name evidence="8" type="ORF">FCL40_16150</name>
</gene>
<evidence type="ECO:0000313" key="8">
    <source>
        <dbReference type="EMBL" id="TKB47233.1"/>
    </source>
</evidence>
<comment type="caution">
    <text evidence="8">The sequence shown here is derived from an EMBL/GenBank/DDBJ whole genome shotgun (WGS) entry which is preliminary data.</text>
</comment>
<protein>
    <recommendedName>
        <fullName evidence="7">Flagellar protein</fullName>
    </recommendedName>
</protein>
<evidence type="ECO:0000256" key="3">
    <source>
        <dbReference type="ARBA" id="ARBA00022989"/>
    </source>
</evidence>
<proteinExistence type="inferred from homology"/>
<evidence type="ECO:0000256" key="5">
    <source>
        <dbReference type="ARBA" id="ARBA00023143"/>
    </source>
</evidence>
<dbReference type="PANTHER" id="PTHR38766:SF1">
    <property type="entry name" value="FLAGELLAR PROTEIN FLIO"/>
    <property type="match status" value="1"/>
</dbReference>
<accession>A0A4V5NXR7</accession>
<reference evidence="8 9" key="1">
    <citation type="submission" date="2019-04" db="EMBL/GenBank/DDBJ databases">
        <authorList>
            <person name="Hwang J.C."/>
        </authorList>
    </citation>
    <scope>NUCLEOTIDE SEQUENCE [LARGE SCALE GENOMIC DNA]</scope>
    <source>
        <strain evidence="8 9">IMCC35001</strain>
    </source>
</reference>
<dbReference type="GO" id="GO:0005886">
    <property type="term" value="C:plasma membrane"/>
    <property type="evidence" value="ECO:0007669"/>
    <property type="project" value="UniProtKB-SubCell"/>
</dbReference>
<organism evidence="8 9">
    <name type="scientific">Ferrimonas sediminicola</name>
    <dbReference type="NCBI Taxonomy" id="2569538"/>
    <lineage>
        <taxon>Bacteria</taxon>
        <taxon>Pseudomonadati</taxon>
        <taxon>Pseudomonadota</taxon>
        <taxon>Gammaproteobacteria</taxon>
        <taxon>Alteromonadales</taxon>
        <taxon>Ferrimonadaceae</taxon>
        <taxon>Ferrimonas</taxon>
    </lineage>
</organism>
<dbReference type="InterPro" id="IPR052205">
    <property type="entry name" value="FliO/MopB"/>
</dbReference>
<feature type="transmembrane region" description="Helical" evidence="7">
    <location>
        <begin position="26"/>
        <end position="46"/>
    </location>
</feature>